<dbReference type="GO" id="GO:0070181">
    <property type="term" value="F:small ribosomal subunit rRNA binding"/>
    <property type="evidence" value="ECO:0007669"/>
    <property type="project" value="TreeGrafter"/>
</dbReference>
<gene>
    <name evidence="8 9" type="primary">rpsT</name>
    <name evidence="11" type="ORF">AWN73_03125</name>
    <name evidence="9" type="ORF">CBU02nite_15410</name>
    <name evidence="12" type="ORF">FF104_14110</name>
    <name evidence="10" type="ORF">GND98_008355</name>
</gene>
<dbReference type="Gene3D" id="1.20.58.110">
    <property type="entry name" value="Ribosomal protein S20"/>
    <property type="match status" value="1"/>
</dbReference>
<evidence type="ECO:0000256" key="7">
    <source>
        <dbReference type="ARBA" id="ARBA00035136"/>
    </source>
</evidence>
<evidence type="ECO:0000256" key="1">
    <source>
        <dbReference type="ARBA" id="ARBA00003134"/>
    </source>
</evidence>
<accession>A0A0A6SJ62</accession>
<dbReference type="PANTHER" id="PTHR33398">
    <property type="entry name" value="30S RIBOSOMAL PROTEIN S20"/>
    <property type="match status" value="1"/>
</dbReference>
<dbReference type="NCBIfam" id="TIGR00029">
    <property type="entry name" value="S20"/>
    <property type="match status" value="1"/>
</dbReference>
<dbReference type="GeneID" id="92945330"/>
<organism evidence="9 14">
    <name type="scientific">Clostridium butyricum</name>
    <dbReference type="NCBI Taxonomy" id="1492"/>
    <lineage>
        <taxon>Bacteria</taxon>
        <taxon>Bacillati</taxon>
        <taxon>Bacillota</taxon>
        <taxon>Clostridia</taxon>
        <taxon>Eubacteriales</taxon>
        <taxon>Clostridiaceae</taxon>
        <taxon>Clostridium</taxon>
    </lineage>
</organism>
<keyword evidence="4 8" id="KW-0694">RNA-binding</keyword>
<sequence>MANIKSAKKRIKVTEVKTLKNRMIKSALKTAIKKFEAAVEAKNTEEAKALYTSVVKSLDMATSKGVVHKNMAARKKSRLAAKLNAMA</sequence>
<dbReference type="AlphaFoldDB" id="A0A0A6SJ62"/>
<dbReference type="GO" id="GO:0003735">
    <property type="term" value="F:structural constituent of ribosome"/>
    <property type="evidence" value="ECO:0007669"/>
    <property type="project" value="InterPro"/>
</dbReference>
<name>A0A0A6SJ62_CLOBU</name>
<evidence type="ECO:0000256" key="4">
    <source>
        <dbReference type="ARBA" id="ARBA00022884"/>
    </source>
</evidence>
<reference evidence="12 16" key="2">
    <citation type="submission" date="2019-05" db="EMBL/GenBank/DDBJ databases">
        <authorList>
            <person name="Schori C."/>
            <person name="Ahrens C."/>
        </authorList>
    </citation>
    <scope>NUCLEOTIDE SEQUENCE [LARGE SCALE GENOMIC DNA]</scope>
    <source>
        <strain evidence="12 16">DSM 10702</strain>
    </source>
</reference>
<evidence type="ECO:0000256" key="3">
    <source>
        <dbReference type="ARBA" id="ARBA00022730"/>
    </source>
</evidence>
<reference evidence="10 15" key="4">
    <citation type="submission" date="2020-01" db="EMBL/GenBank/DDBJ databases">
        <title>Genome sequence of a 1,3-propanediol producer, Clostridium butyricum S3.</title>
        <authorList>
            <person name="Zhou J."/>
        </authorList>
    </citation>
    <scope>NUCLEOTIDE SEQUENCE [LARGE SCALE GENOMIC DNA]</scope>
    <source>
        <strain evidence="10 15">S3</strain>
    </source>
</reference>
<dbReference type="InterPro" id="IPR036510">
    <property type="entry name" value="Ribosomal_bS20_sf"/>
</dbReference>
<dbReference type="GO" id="GO:0006412">
    <property type="term" value="P:translation"/>
    <property type="evidence" value="ECO:0007669"/>
    <property type="project" value="UniProtKB-UniRule"/>
</dbReference>
<evidence type="ECO:0000313" key="16">
    <source>
        <dbReference type="Proteomes" id="UP000515243"/>
    </source>
</evidence>
<keyword evidence="5 8" id="KW-0689">Ribosomal protein</keyword>
<dbReference type="GO" id="GO:0005829">
    <property type="term" value="C:cytosol"/>
    <property type="evidence" value="ECO:0007669"/>
    <property type="project" value="TreeGrafter"/>
</dbReference>
<comment type="similarity">
    <text evidence="2 8">Belongs to the bacterial ribosomal protein bS20 family.</text>
</comment>
<dbReference type="InterPro" id="IPR002583">
    <property type="entry name" value="Ribosomal_bS20"/>
</dbReference>
<evidence type="ECO:0000313" key="12">
    <source>
        <dbReference type="EMBL" id="QMW92069.1"/>
    </source>
</evidence>
<dbReference type="Proteomes" id="UP000321089">
    <property type="component" value="Unassembled WGS sequence"/>
</dbReference>
<evidence type="ECO:0000256" key="6">
    <source>
        <dbReference type="ARBA" id="ARBA00023274"/>
    </source>
</evidence>
<evidence type="ECO:0000313" key="10">
    <source>
        <dbReference type="EMBL" id="NAS17888.1"/>
    </source>
</evidence>
<evidence type="ECO:0000313" key="15">
    <source>
        <dbReference type="Proteomes" id="UP000474042"/>
    </source>
</evidence>
<dbReference type="KEGG" id="cbut:ATN24_05180"/>
<dbReference type="Proteomes" id="UP000474042">
    <property type="component" value="Unassembled WGS sequence"/>
</dbReference>
<dbReference type="EMBL" id="CP040626">
    <property type="protein sequence ID" value="QMW92069.1"/>
    <property type="molecule type" value="Genomic_DNA"/>
</dbReference>
<dbReference type="OrthoDB" id="9808392at2"/>
<dbReference type="Proteomes" id="UP000238081">
    <property type="component" value="Unassembled WGS sequence"/>
</dbReference>
<dbReference type="FunFam" id="1.20.58.110:FF:000001">
    <property type="entry name" value="30S ribosomal protein S20"/>
    <property type="match status" value="1"/>
</dbReference>
<evidence type="ECO:0000256" key="2">
    <source>
        <dbReference type="ARBA" id="ARBA00007634"/>
    </source>
</evidence>
<evidence type="ECO:0000313" key="13">
    <source>
        <dbReference type="Proteomes" id="UP000238081"/>
    </source>
</evidence>
<evidence type="ECO:0000256" key="8">
    <source>
        <dbReference type="HAMAP-Rule" id="MF_00500"/>
    </source>
</evidence>
<dbReference type="SUPFAM" id="SSF46992">
    <property type="entry name" value="Ribosomal protein S20"/>
    <property type="match status" value="1"/>
</dbReference>
<evidence type="ECO:0000256" key="5">
    <source>
        <dbReference type="ARBA" id="ARBA00022980"/>
    </source>
</evidence>
<evidence type="ECO:0000313" key="11">
    <source>
        <dbReference type="EMBL" id="PPV14720.1"/>
    </source>
</evidence>
<reference evidence="11 13" key="1">
    <citation type="submission" date="2016-01" db="EMBL/GenBank/DDBJ databases">
        <title>Characterization of the Clostridium difficile lineages that are prevalent in Hong Kong and China.</title>
        <authorList>
            <person name="Kwok J.S.-L."/>
            <person name="Lam W.-Y."/>
            <person name="Ip M."/>
            <person name="Chan T.-F."/>
            <person name="Hawkey P.M."/>
            <person name="Tsui S.K.-W."/>
        </authorList>
    </citation>
    <scope>NUCLEOTIDE SEQUENCE [LARGE SCALE GENOMIC DNA]</scope>
    <source>
        <strain evidence="11 13">300064</strain>
    </source>
</reference>
<dbReference type="EMBL" id="WOFV02000021">
    <property type="protein sequence ID" value="NAS17888.1"/>
    <property type="molecule type" value="Genomic_DNA"/>
</dbReference>
<comment type="function">
    <text evidence="1 8">Binds directly to 16S ribosomal RNA.</text>
</comment>
<dbReference type="HAMAP" id="MF_00500">
    <property type="entry name" value="Ribosomal_bS20"/>
    <property type="match status" value="1"/>
</dbReference>
<reference evidence="9 14" key="3">
    <citation type="submission" date="2019-07" db="EMBL/GenBank/DDBJ databases">
        <title>Whole genome shotgun sequence of Clostridium butyricum NBRC 3858.</title>
        <authorList>
            <person name="Hosoyama A."/>
            <person name="Uohara A."/>
            <person name="Ohji S."/>
            <person name="Ichikawa N."/>
        </authorList>
    </citation>
    <scope>NUCLEOTIDE SEQUENCE [LARGE SCALE GENOMIC DNA]</scope>
    <source>
        <strain evidence="9 14">NBRC 3858</strain>
    </source>
</reference>
<dbReference type="GO" id="GO:0015935">
    <property type="term" value="C:small ribosomal subunit"/>
    <property type="evidence" value="ECO:0007669"/>
    <property type="project" value="TreeGrafter"/>
</dbReference>
<protein>
    <recommendedName>
        <fullName evidence="7 8">Small ribosomal subunit protein bS20</fullName>
    </recommendedName>
</protein>
<keyword evidence="6 8" id="KW-0687">Ribonucleoprotein</keyword>
<dbReference type="Proteomes" id="UP000515243">
    <property type="component" value="Chromosome 1"/>
</dbReference>
<evidence type="ECO:0000313" key="14">
    <source>
        <dbReference type="Proteomes" id="UP000321089"/>
    </source>
</evidence>
<dbReference type="RefSeq" id="WP_002581959.1">
    <property type="nucleotide sequence ID" value="NZ_AP019716.1"/>
</dbReference>
<dbReference type="EMBL" id="LRDH01000107">
    <property type="protein sequence ID" value="PPV14720.1"/>
    <property type="molecule type" value="Genomic_DNA"/>
</dbReference>
<keyword evidence="3 8" id="KW-0699">rRNA-binding</keyword>
<dbReference type="EMBL" id="BKBC01000016">
    <property type="protein sequence ID" value="GEQ21035.1"/>
    <property type="molecule type" value="Genomic_DNA"/>
</dbReference>
<proteinExistence type="inferred from homology"/>
<evidence type="ECO:0000313" key="9">
    <source>
        <dbReference type="EMBL" id="GEQ21035.1"/>
    </source>
</evidence>
<dbReference type="Pfam" id="PF01649">
    <property type="entry name" value="Ribosomal_S20p"/>
    <property type="match status" value="1"/>
</dbReference>
<dbReference type="PANTHER" id="PTHR33398:SF1">
    <property type="entry name" value="SMALL RIBOSOMAL SUBUNIT PROTEIN BS20C"/>
    <property type="match status" value="1"/>
</dbReference>